<evidence type="ECO:0000313" key="2">
    <source>
        <dbReference type="Proteomes" id="UP001274830"/>
    </source>
</evidence>
<dbReference type="AlphaFoldDB" id="A0AAE0WJL0"/>
<dbReference type="EMBL" id="JAUTXT010000029">
    <property type="protein sequence ID" value="KAK3672906.1"/>
    <property type="molecule type" value="Genomic_DNA"/>
</dbReference>
<name>A0AAE0WJL0_9PEZI</name>
<gene>
    <name evidence="1" type="ORF">LTR78_007259</name>
</gene>
<dbReference type="Proteomes" id="UP001274830">
    <property type="component" value="Unassembled WGS sequence"/>
</dbReference>
<protein>
    <submittedName>
        <fullName evidence="1">Uncharacterized protein</fullName>
    </submittedName>
</protein>
<sequence>MTLLSLPAALRQTILKEAALEELPLRVRRQNSGIQARPYVFRAGLVLANKQLYGEYLEVAKKLVSDSRDVSFEALVVNMSCVDISGLLNFTSWRMRMTGNDAKLRIPLHVHLLMTHTERVDGHSLDRWLYYCRKVGLQATYTFECVVDDPQQTGHDYTVADIRSQNDHELVKIYTAILEWSVKQCDLMAGQAQQTFDERSALFQAMVRMGSQQVAASMIHGQVPSLPHLRKETGKARRKIKVYETAAKEAIASLDEAKRLSSLLDAAGMCEDVDSGTEDSISTLCL</sequence>
<evidence type="ECO:0000313" key="1">
    <source>
        <dbReference type="EMBL" id="KAK3672906.1"/>
    </source>
</evidence>
<reference evidence="1" key="1">
    <citation type="submission" date="2023-07" db="EMBL/GenBank/DDBJ databases">
        <title>Black Yeasts Isolated from many extreme environments.</title>
        <authorList>
            <person name="Coleine C."/>
            <person name="Stajich J.E."/>
            <person name="Selbmann L."/>
        </authorList>
    </citation>
    <scope>NUCLEOTIDE SEQUENCE</scope>
    <source>
        <strain evidence="1">CCFEE 5485</strain>
    </source>
</reference>
<accession>A0AAE0WJL0</accession>
<keyword evidence="2" id="KW-1185">Reference proteome</keyword>
<proteinExistence type="predicted"/>
<organism evidence="1 2">
    <name type="scientific">Recurvomyces mirabilis</name>
    <dbReference type="NCBI Taxonomy" id="574656"/>
    <lineage>
        <taxon>Eukaryota</taxon>
        <taxon>Fungi</taxon>
        <taxon>Dikarya</taxon>
        <taxon>Ascomycota</taxon>
        <taxon>Pezizomycotina</taxon>
        <taxon>Dothideomycetes</taxon>
        <taxon>Dothideomycetidae</taxon>
        <taxon>Mycosphaerellales</taxon>
        <taxon>Teratosphaeriaceae</taxon>
        <taxon>Recurvomyces</taxon>
    </lineage>
</organism>
<comment type="caution">
    <text evidence="1">The sequence shown here is derived from an EMBL/GenBank/DDBJ whole genome shotgun (WGS) entry which is preliminary data.</text>
</comment>